<name>A0AAE0UAB5_SORBR</name>
<dbReference type="AlphaFoldDB" id="A0AAE0UAB5"/>
<organism evidence="1 2">
    <name type="scientific">Sordaria brevicollis</name>
    <dbReference type="NCBI Taxonomy" id="83679"/>
    <lineage>
        <taxon>Eukaryota</taxon>
        <taxon>Fungi</taxon>
        <taxon>Dikarya</taxon>
        <taxon>Ascomycota</taxon>
        <taxon>Pezizomycotina</taxon>
        <taxon>Sordariomycetes</taxon>
        <taxon>Sordariomycetidae</taxon>
        <taxon>Sordariales</taxon>
        <taxon>Sordariaceae</taxon>
        <taxon>Sordaria</taxon>
    </lineage>
</organism>
<accession>A0AAE0UAB5</accession>
<reference evidence="1" key="1">
    <citation type="journal article" date="2023" name="Mol. Phylogenet. Evol.">
        <title>Genome-scale phylogeny and comparative genomics of the fungal order Sordariales.</title>
        <authorList>
            <person name="Hensen N."/>
            <person name="Bonometti L."/>
            <person name="Westerberg I."/>
            <person name="Brannstrom I.O."/>
            <person name="Guillou S."/>
            <person name="Cros-Aarteil S."/>
            <person name="Calhoun S."/>
            <person name="Haridas S."/>
            <person name="Kuo A."/>
            <person name="Mondo S."/>
            <person name="Pangilinan J."/>
            <person name="Riley R."/>
            <person name="LaButti K."/>
            <person name="Andreopoulos B."/>
            <person name="Lipzen A."/>
            <person name="Chen C."/>
            <person name="Yan M."/>
            <person name="Daum C."/>
            <person name="Ng V."/>
            <person name="Clum A."/>
            <person name="Steindorff A."/>
            <person name="Ohm R.A."/>
            <person name="Martin F."/>
            <person name="Silar P."/>
            <person name="Natvig D.O."/>
            <person name="Lalanne C."/>
            <person name="Gautier V."/>
            <person name="Ament-Velasquez S.L."/>
            <person name="Kruys A."/>
            <person name="Hutchinson M.I."/>
            <person name="Powell A.J."/>
            <person name="Barry K."/>
            <person name="Miller A.N."/>
            <person name="Grigoriev I.V."/>
            <person name="Debuchy R."/>
            <person name="Gladieux P."/>
            <person name="Hiltunen Thoren M."/>
            <person name="Johannesson H."/>
        </authorList>
    </citation>
    <scope>NUCLEOTIDE SEQUENCE</scope>
    <source>
        <strain evidence="1">FGSC 1904</strain>
    </source>
</reference>
<dbReference type="Proteomes" id="UP001281003">
    <property type="component" value="Unassembled WGS sequence"/>
</dbReference>
<protein>
    <submittedName>
        <fullName evidence="1">Uncharacterized protein</fullName>
    </submittedName>
</protein>
<evidence type="ECO:0000313" key="2">
    <source>
        <dbReference type="Proteomes" id="UP001281003"/>
    </source>
</evidence>
<dbReference type="EMBL" id="JAUTDP010000008">
    <property type="protein sequence ID" value="KAK3396803.1"/>
    <property type="molecule type" value="Genomic_DNA"/>
</dbReference>
<proteinExistence type="predicted"/>
<keyword evidence="2" id="KW-1185">Reference proteome</keyword>
<comment type="caution">
    <text evidence="1">The sequence shown here is derived from an EMBL/GenBank/DDBJ whole genome shotgun (WGS) entry which is preliminary data.</text>
</comment>
<reference evidence="1" key="2">
    <citation type="submission" date="2023-07" db="EMBL/GenBank/DDBJ databases">
        <authorList>
            <consortium name="Lawrence Berkeley National Laboratory"/>
            <person name="Haridas S."/>
            <person name="Hensen N."/>
            <person name="Bonometti L."/>
            <person name="Westerberg I."/>
            <person name="Brannstrom I.O."/>
            <person name="Guillou S."/>
            <person name="Cros-Aarteil S."/>
            <person name="Calhoun S."/>
            <person name="Kuo A."/>
            <person name="Mondo S."/>
            <person name="Pangilinan J."/>
            <person name="Riley R."/>
            <person name="LaButti K."/>
            <person name="Andreopoulos B."/>
            <person name="Lipzen A."/>
            <person name="Chen C."/>
            <person name="Yanf M."/>
            <person name="Daum C."/>
            <person name="Ng V."/>
            <person name="Clum A."/>
            <person name="Steindorff A."/>
            <person name="Ohm R."/>
            <person name="Martin F."/>
            <person name="Silar P."/>
            <person name="Natvig D."/>
            <person name="Lalanne C."/>
            <person name="Gautier V."/>
            <person name="Ament-velasquez S.L."/>
            <person name="Kruys A."/>
            <person name="Hutchinson M.I."/>
            <person name="Powell A.J."/>
            <person name="Barry K."/>
            <person name="Miller A.N."/>
            <person name="Grigoriev I.V."/>
            <person name="Debuchy R."/>
            <person name="Gladieux P."/>
            <person name="Thoren M.H."/>
            <person name="Johannesson H."/>
        </authorList>
    </citation>
    <scope>NUCLEOTIDE SEQUENCE</scope>
    <source>
        <strain evidence="1">FGSC 1904</strain>
    </source>
</reference>
<evidence type="ECO:0000313" key="1">
    <source>
        <dbReference type="EMBL" id="KAK3396803.1"/>
    </source>
</evidence>
<sequence>MRHSVLIRFYLLVTSRLISYSILTCHPRLVARSLSTFPLFLLSNSHPIRFFLLRSGADRELWSAVRSAVRSALGSPPSRPAGRWWGPKNRAVPDMLITRTS</sequence>
<gene>
    <name evidence="1" type="ORF">B0T20DRAFT_414533</name>
</gene>